<comment type="similarity">
    <text evidence="1">Belongs to the bacterial AtpI family.</text>
</comment>
<feature type="transmembrane region" description="Helical" evidence="2">
    <location>
        <begin position="64"/>
        <end position="85"/>
    </location>
</feature>
<feature type="transmembrane region" description="Helical" evidence="2">
    <location>
        <begin position="40"/>
        <end position="58"/>
    </location>
</feature>
<keyword evidence="1" id="KW-0375">Hydrogen ion transport</keyword>
<dbReference type="InterPro" id="IPR016989">
    <property type="entry name" value="Atp1_alphaprobac"/>
</dbReference>
<evidence type="ECO:0000313" key="4">
    <source>
        <dbReference type="Proteomes" id="UP000470384"/>
    </source>
</evidence>
<keyword evidence="4" id="KW-1185">Reference proteome</keyword>
<reference evidence="3 4" key="1">
    <citation type="journal article" date="2016" name="Int. J. Syst. Evol. Microbiol.">
        <title>Pyruvatibacter mobilis gen. nov., sp. nov., a marine bacterium from the culture broth of Picochlorum sp. 122.</title>
        <authorList>
            <person name="Wang G."/>
            <person name="Tang M."/>
            <person name="Wu H."/>
            <person name="Dai S."/>
            <person name="Li T."/>
            <person name="Chen C."/>
            <person name="He H."/>
            <person name="Fan J."/>
            <person name="Xiang W."/>
            <person name="Li X."/>
        </authorList>
    </citation>
    <scope>NUCLEOTIDE SEQUENCE [LARGE SCALE GENOMIC DNA]</scope>
    <source>
        <strain evidence="3 4">GYP-11</strain>
    </source>
</reference>
<dbReference type="EMBL" id="WXYQ01000007">
    <property type="protein sequence ID" value="NBG96231.1"/>
    <property type="molecule type" value="Genomic_DNA"/>
</dbReference>
<dbReference type="RefSeq" id="WP_027840793.1">
    <property type="nucleotide sequence ID" value="NZ_BMHN01000001.1"/>
</dbReference>
<proteinExistence type="inferred from homology"/>
<comment type="caution">
    <text evidence="3">The sequence shown here is derived from an EMBL/GenBank/DDBJ whole genome shotgun (WGS) entry which is preliminary data.</text>
</comment>
<dbReference type="AlphaFoldDB" id="A0A845QDX5"/>
<name>A0A845QDX5_9HYPH</name>
<dbReference type="Proteomes" id="UP000470384">
    <property type="component" value="Unassembled WGS sequence"/>
</dbReference>
<organism evidence="3 4">
    <name type="scientific">Pyruvatibacter mobilis</name>
    <dbReference type="NCBI Taxonomy" id="1712261"/>
    <lineage>
        <taxon>Bacteria</taxon>
        <taxon>Pseudomonadati</taxon>
        <taxon>Pseudomonadota</taxon>
        <taxon>Alphaproteobacteria</taxon>
        <taxon>Hyphomicrobiales</taxon>
        <taxon>Parvibaculaceae</taxon>
        <taxon>Pyruvatibacter</taxon>
    </lineage>
</organism>
<evidence type="ECO:0000313" key="3">
    <source>
        <dbReference type="EMBL" id="NBG96231.1"/>
    </source>
</evidence>
<keyword evidence="1" id="KW-0406">Ion transport</keyword>
<dbReference type="Pfam" id="PF09527">
    <property type="entry name" value="ATPase_gene1"/>
    <property type="match status" value="1"/>
</dbReference>
<keyword evidence="2" id="KW-1133">Transmembrane helix</keyword>
<protein>
    <recommendedName>
        <fullName evidence="1">ATP synthase protein I</fullName>
    </recommendedName>
</protein>
<dbReference type="GO" id="GO:0045259">
    <property type="term" value="C:proton-transporting ATP synthase complex"/>
    <property type="evidence" value="ECO:0007669"/>
    <property type="project" value="UniProtKB-UniRule"/>
</dbReference>
<dbReference type="GeneID" id="300655380"/>
<evidence type="ECO:0000256" key="2">
    <source>
        <dbReference type="SAM" id="Phobius"/>
    </source>
</evidence>
<keyword evidence="1 2" id="KW-0472">Membrane</keyword>
<dbReference type="InterPro" id="IPR032820">
    <property type="entry name" value="ATPase_put"/>
</dbReference>
<evidence type="ECO:0000256" key="1">
    <source>
        <dbReference type="PIRNR" id="PIRNR032126"/>
    </source>
</evidence>
<keyword evidence="2" id="KW-0812">Transmembrane</keyword>
<comment type="function">
    <text evidence="1">A possible function for this protein is to guide the assembly of the membrane sector of the ATPase enzyme complex.</text>
</comment>
<gene>
    <name evidence="3" type="ORF">GTQ45_10855</name>
</gene>
<accession>A0A845QDX5</accession>
<keyword evidence="1" id="KW-0813">Transport</keyword>
<dbReference type="GO" id="GO:1902600">
    <property type="term" value="P:proton transmembrane transport"/>
    <property type="evidence" value="ECO:0007669"/>
    <property type="project" value="UniProtKB-KW"/>
</dbReference>
<dbReference type="OrthoDB" id="15401at2"/>
<sequence length="98" mass="10821">MTEPDKSREDFDRRLTQARNRRADGGQTNRQTAFGQAFRLSSEMVAGVLVGGFIGWTLDKWLGTTPWLLLVFFFLGVAAGILNAVRAAREMNAGADET</sequence>
<dbReference type="PIRSF" id="PIRSF032126">
    <property type="entry name" value="F0F1_ATP_synthase_subunit_I"/>
    <property type="match status" value="1"/>
</dbReference>